<proteinExistence type="inferred from homology"/>
<dbReference type="PANTHER" id="PTHR42703">
    <property type="entry name" value="NADH DEHYDROGENASE"/>
    <property type="match status" value="1"/>
</dbReference>
<feature type="transmembrane region" description="Helical" evidence="8">
    <location>
        <begin position="1092"/>
        <end position="1108"/>
    </location>
</feature>
<dbReference type="Pfam" id="PF00361">
    <property type="entry name" value="Proton_antipo_M"/>
    <property type="match status" value="2"/>
</dbReference>
<comment type="subcellular location">
    <subcellularLocation>
        <location evidence="1">Cell membrane</location>
        <topology evidence="1">Multi-pass membrane protein</topology>
    </subcellularLocation>
    <subcellularLocation>
        <location evidence="7">Membrane</location>
        <topology evidence="7">Multi-pass membrane protein</topology>
    </subcellularLocation>
</comment>
<feature type="transmembrane region" description="Helical" evidence="8">
    <location>
        <begin position="501"/>
        <end position="524"/>
    </location>
</feature>
<evidence type="ECO:0000256" key="5">
    <source>
        <dbReference type="ARBA" id="ARBA00022989"/>
    </source>
</evidence>
<protein>
    <recommendedName>
        <fullName evidence="9">NADH:quinone oxidoreductase/Mrp antiporter transmembrane domain-containing protein</fullName>
    </recommendedName>
</protein>
<evidence type="ECO:0000313" key="10">
    <source>
        <dbReference type="EMBL" id="ORC30297.1"/>
    </source>
</evidence>
<feature type="transmembrane region" description="Helical" evidence="8">
    <location>
        <begin position="769"/>
        <end position="787"/>
    </location>
</feature>
<keyword evidence="6 8" id="KW-0472">Membrane</keyword>
<feature type="domain" description="NADH:quinone oxidoreductase/Mrp antiporter transmembrane" evidence="9">
    <location>
        <begin position="633"/>
        <end position="910"/>
    </location>
</feature>
<feature type="transmembrane region" description="Helical" evidence="8">
    <location>
        <begin position="268"/>
        <end position="286"/>
    </location>
</feature>
<feature type="transmembrane region" description="Helical" evidence="8">
    <location>
        <begin position="558"/>
        <end position="577"/>
    </location>
</feature>
<feature type="transmembrane region" description="Helical" evidence="8">
    <location>
        <begin position="389"/>
        <end position="407"/>
    </location>
</feature>
<dbReference type="InterPro" id="IPR001750">
    <property type="entry name" value="ND/Mrp_TM"/>
</dbReference>
<feature type="transmembrane region" description="Helical" evidence="8">
    <location>
        <begin position="239"/>
        <end position="262"/>
    </location>
</feature>
<name>A0A1Y1RT70_9SPIO</name>
<feature type="transmembrane region" description="Helical" evidence="8">
    <location>
        <begin position="331"/>
        <end position="353"/>
    </location>
</feature>
<dbReference type="Proteomes" id="UP000192343">
    <property type="component" value="Unassembled WGS sequence"/>
</dbReference>
<feature type="transmembrane region" description="Helical" evidence="8">
    <location>
        <begin position="819"/>
        <end position="844"/>
    </location>
</feature>
<feature type="transmembrane region" description="Helical" evidence="8">
    <location>
        <begin position="660"/>
        <end position="681"/>
    </location>
</feature>
<feature type="transmembrane region" description="Helical" evidence="8">
    <location>
        <begin position="939"/>
        <end position="960"/>
    </location>
</feature>
<feature type="transmembrane region" description="Helical" evidence="8">
    <location>
        <begin position="32"/>
        <end position="53"/>
    </location>
</feature>
<feature type="transmembrane region" description="Helical" evidence="8">
    <location>
        <begin position="530"/>
        <end position="551"/>
    </location>
</feature>
<evidence type="ECO:0000256" key="7">
    <source>
        <dbReference type="RuleBase" id="RU000320"/>
    </source>
</evidence>
<comment type="similarity">
    <text evidence="2">Belongs to the CPA3 antiporters (TC 2.A.63) subunit D family.</text>
</comment>
<dbReference type="STRING" id="1963862.B4O97_18190"/>
<feature type="transmembrane region" description="Helical" evidence="8">
    <location>
        <begin position="110"/>
        <end position="126"/>
    </location>
</feature>
<dbReference type="PANTHER" id="PTHR42703:SF1">
    <property type="entry name" value="NA(+)_H(+) ANTIPORTER SUBUNIT D1"/>
    <property type="match status" value="1"/>
</dbReference>
<dbReference type="GO" id="GO:0005886">
    <property type="term" value="C:plasma membrane"/>
    <property type="evidence" value="ECO:0007669"/>
    <property type="project" value="UniProtKB-SubCell"/>
</dbReference>
<keyword evidence="11" id="KW-1185">Reference proteome</keyword>
<feature type="transmembrane region" description="Helical" evidence="8">
    <location>
        <begin position="162"/>
        <end position="181"/>
    </location>
</feature>
<keyword evidence="3" id="KW-1003">Cell membrane</keyword>
<feature type="transmembrane region" description="Helical" evidence="8">
    <location>
        <begin position="583"/>
        <end position="601"/>
    </location>
</feature>
<evidence type="ECO:0000256" key="1">
    <source>
        <dbReference type="ARBA" id="ARBA00004651"/>
    </source>
</evidence>
<evidence type="ECO:0000259" key="9">
    <source>
        <dbReference type="Pfam" id="PF00361"/>
    </source>
</evidence>
<feature type="transmembrane region" description="Helical" evidence="8">
    <location>
        <begin position="427"/>
        <end position="448"/>
    </location>
</feature>
<evidence type="ECO:0000313" key="11">
    <source>
        <dbReference type="Proteomes" id="UP000192343"/>
    </source>
</evidence>
<reference evidence="10 11" key="1">
    <citation type="submission" date="2017-03" db="EMBL/GenBank/DDBJ databases">
        <title>Draft Genome sequence of Marispirochaeta sp. strain JC444.</title>
        <authorList>
            <person name="Shivani Y."/>
            <person name="Subhash Y."/>
            <person name="Sasikala C."/>
            <person name="Ramana C."/>
        </authorList>
    </citation>
    <scope>NUCLEOTIDE SEQUENCE [LARGE SCALE GENOMIC DNA]</scope>
    <source>
        <strain evidence="10 11">JC444</strain>
    </source>
</reference>
<dbReference type="RefSeq" id="WP_083052946.1">
    <property type="nucleotide sequence ID" value="NZ_MWQY01000032.1"/>
</dbReference>
<evidence type="ECO:0000256" key="3">
    <source>
        <dbReference type="ARBA" id="ARBA00022475"/>
    </source>
</evidence>
<feature type="transmembrane region" description="Helical" evidence="8">
    <location>
        <begin position="898"/>
        <end position="918"/>
    </location>
</feature>
<organism evidence="10 11">
    <name type="scientific">Marispirochaeta aestuarii</name>
    <dbReference type="NCBI Taxonomy" id="1963862"/>
    <lineage>
        <taxon>Bacteria</taxon>
        <taxon>Pseudomonadati</taxon>
        <taxon>Spirochaetota</taxon>
        <taxon>Spirochaetia</taxon>
        <taxon>Spirochaetales</taxon>
        <taxon>Spirochaetaceae</taxon>
        <taxon>Marispirochaeta</taxon>
    </lineage>
</organism>
<evidence type="ECO:0000256" key="8">
    <source>
        <dbReference type="SAM" id="Phobius"/>
    </source>
</evidence>
<dbReference type="AlphaFoldDB" id="A0A1Y1RT70"/>
<dbReference type="OrthoDB" id="366322at2"/>
<evidence type="ECO:0000256" key="2">
    <source>
        <dbReference type="ARBA" id="ARBA00005346"/>
    </source>
</evidence>
<feature type="transmembrane region" description="Helical" evidence="8">
    <location>
        <begin position="6"/>
        <end position="25"/>
    </location>
</feature>
<keyword evidence="4 7" id="KW-0812">Transmembrane</keyword>
<feature type="transmembrane region" description="Helical" evidence="8">
    <location>
        <begin position="865"/>
        <end position="886"/>
    </location>
</feature>
<feature type="transmembrane region" description="Helical" evidence="8">
    <location>
        <begin position="998"/>
        <end position="1016"/>
    </location>
</feature>
<feature type="domain" description="NADH:quinone oxidoreductase/Mrp antiporter transmembrane" evidence="9">
    <location>
        <begin position="128"/>
        <end position="315"/>
    </location>
</feature>
<feature type="transmembrane region" description="Helical" evidence="8">
    <location>
        <begin position="613"/>
        <end position="630"/>
    </location>
</feature>
<dbReference type="InterPro" id="IPR050586">
    <property type="entry name" value="CPA3_Na-H_Antiporter_D"/>
</dbReference>
<gene>
    <name evidence="10" type="ORF">B4O97_18190</name>
</gene>
<dbReference type="EMBL" id="MWQY01000032">
    <property type="protein sequence ID" value="ORC30297.1"/>
    <property type="molecule type" value="Genomic_DNA"/>
</dbReference>
<feature type="transmembrane region" description="Helical" evidence="8">
    <location>
        <begin position="636"/>
        <end position="653"/>
    </location>
</feature>
<feature type="transmembrane region" description="Helical" evidence="8">
    <location>
        <begin position="73"/>
        <end position="98"/>
    </location>
</feature>
<evidence type="ECO:0000256" key="4">
    <source>
        <dbReference type="ARBA" id="ARBA00022692"/>
    </source>
</evidence>
<feature type="transmembrane region" description="Helical" evidence="8">
    <location>
        <begin position="740"/>
        <end position="763"/>
    </location>
</feature>
<feature type="transmembrane region" description="Helical" evidence="8">
    <location>
        <begin position="693"/>
        <end position="719"/>
    </location>
</feature>
<sequence>MVNPVIFIAALLGFAFIYPLAETIGRTFARGIALIVMAFFALAAVSWLLTLASGAPVIETGTAGFSAPLSINLAVGVPEAAALTAVFLAGFGALFHLLFREQDPWQGKRVVLFFIQMLGAAGLILTRDIFNLFVFMEISSLSLFGLLSTSRDERIFEGGFKYMVASGLASAFFLIGVALVYREAGTLSIDGIIEARDRLQGFSASMGLLLLLTGVLIELKPAPANGWALDTYEAADHGIGSMMSAVGATAMAMVLFKVLPIFSSPALPVFKLLVIAGAGSFLISQFGALRQESYKRMLGYSSTAQISLVVMIAGLTPVLQHPLRGSLLTSLAAFIPGGGPAAGTTAIVLLLLVNHAMAKAGLFWIGGALKTADTGGGPILPASLRGRPVLLTLLGIFVAALIGLPPFPAFWAKWSLIMALGQSDSILVMALILAGSLAEAVYLLRFFVMSARSSQDTADILEETIPGDFEGEPPVYDAGVEIGPGGAPQTGLAGNAKEATAYVPGSFVSGGVPALLAAAVLTLLGAGCALAAGVSTTILLPFAALVLFALLDLLRFPVRLQLPAAMTVIGLYGWYLLPDLEGMRQLFALMFIAGSLVQLVAFMNRRGREPGTAALLTALILSLGALTVSVSNLDLFISWETMTLTSFLLIQRGRRAAAGALWYISCSLGGAYLLLSGLALLGEGTFVTAAGTAPSAAILIALGLLVKLGALGLHIWLPVAYAEAEDDFSSLISSVLSKAGLFVLFLGAGFFTPLVFGGAAFSGIPLSTLIGWLGVATALAGAMMALFQEDIKYALAYSSMGQVGYMVLTWAAMSHLGWIASLYLAVTHLMFKAMLFLAVAGVIYRTGTRLMYQMGGLIKRMPLSFISVLFAIIALSGVPPLTGFGAKWLMYSALIEKGWYLQAGLAMFSSGVAFLYLFRLIHSIFLGQRKPIYHDIKEAPAWFIIPQMIFLVVVFAFSMFPKILIVPLQKVIEPYFSSSVVWEGYSVISSLGYWNGSAVMYVTIGVFIAPLLWLLLTKGRVYRVEQFNIVYAAERPYKPETTHYAYNFFGHYRKALGFLVDPLVRRFWQGTAEAAGQISGALRRINTGNTQTYSLQILVYFLLAYLITRGGF</sequence>
<feature type="transmembrane region" description="Helical" evidence="8">
    <location>
        <begin position="201"/>
        <end position="219"/>
    </location>
</feature>
<evidence type="ECO:0000256" key="6">
    <source>
        <dbReference type="ARBA" id="ARBA00023136"/>
    </source>
</evidence>
<comment type="caution">
    <text evidence="10">The sequence shown here is derived from an EMBL/GenBank/DDBJ whole genome shotgun (WGS) entry which is preliminary data.</text>
</comment>
<accession>A0A1Y1RT70</accession>
<feature type="transmembrane region" description="Helical" evidence="8">
    <location>
        <begin position="794"/>
        <end position="813"/>
    </location>
</feature>
<keyword evidence="5 8" id="KW-1133">Transmembrane helix</keyword>